<dbReference type="InterPro" id="IPR039353">
    <property type="entry name" value="TF_Adf1"/>
</dbReference>
<reference evidence="2" key="1">
    <citation type="submission" date="2021-06" db="EMBL/GenBank/DDBJ databases">
        <authorList>
            <person name="Hodson N. C."/>
            <person name="Mongue J. A."/>
            <person name="Jaron S. K."/>
        </authorList>
    </citation>
    <scope>NUCLEOTIDE SEQUENCE</scope>
</reference>
<accession>A0A8J2NR01</accession>
<organism evidence="2 3">
    <name type="scientific">Allacma fusca</name>
    <dbReference type="NCBI Taxonomy" id="39272"/>
    <lineage>
        <taxon>Eukaryota</taxon>
        <taxon>Metazoa</taxon>
        <taxon>Ecdysozoa</taxon>
        <taxon>Arthropoda</taxon>
        <taxon>Hexapoda</taxon>
        <taxon>Collembola</taxon>
        <taxon>Symphypleona</taxon>
        <taxon>Sminthuridae</taxon>
        <taxon>Allacma</taxon>
    </lineage>
</organism>
<comment type="caution">
    <text evidence="2">The sequence shown here is derived from an EMBL/GenBank/DDBJ whole genome shotgun (WGS) entry which is preliminary data.</text>
</comment>
<keyword evidence="3" id="KW-1185">Reference proteome</keyword>
<evidence type="ECO:0000313" key="2">
    <source>
        <dbReference type="EMBL" id="CAG7648036.1"/>
    </source>
</evidence>
<proteinExistence type="predicted"/>
<dbReference type="PROSITE" id="PS51029">
    <property type="entry name" value="MADF"/>
    <property type="match status" value="1"/>
</dbReference>
<sequence>MDLSQSCSQYLEQSVPKEFSNQIQDNSASIDFELIEKVQNRRYLYDTEDLKHNNKHVVRTAWTETATELGRGVDDVECKKKWKSSCDYYRKRRSLNKGKSGQE</sequence>
<dbReference type="PANTHER" id="PTHR12243">
    <property type="entry name" value="MADF DOMAIN TRANSCRIPTION FACTOR"/>
    <property type="match status" value="1"/>
</dbReference>
<dbReference type="OrthoDB" id="6081971at2759"/>
<dbReference type="GO" id="GO:0006357">
    <property type="term" value="P:regulation of transcription by RNA polymerase II"/>
    <property type="evidence" value="ECO:0007669"/>
    <property type="project" value="TreeGrafter"/>
</dbReference>
<gene>
    <name evidence="2" type="ORF">AFUS01_LOCUS646</name>
</gene>
<dbReference type="Pfam" id="PF10545">
    <property type="entry name" value="MADF_DNA_bdg"/>
    <property type="match status" value="1"/>
</dbReference>
<dbReference type="GO" id="GO:0005634">
    <property type="term" value="C:nucleus"/>
    <property type="evidence" value="ECO:0007669"/>
    <property type="project" value="TreeGrafter"/>
</dbReference>
<dbReference type="EMBL" id="CAJVCH010003289">
    <property type="protein sequence ID" value="CAG7648036.1"/>
    <property type="molecule type" value="Genomic_DNA"/>
</dbReference>
<dbReference type="PANTHER" id="PTHR12243:SF67">
    <property type="entry name" value="COREPRESSOR OF PANGOLIN, ISOFORM A-RELATED"/>
    <property type="match status" value="1"/>
</dbReference>
<evidence type="ECO:0000259" key="1">
    <source>
        <dbReference type="PROSITE" id="PS51029"/>
    </source>
</evidence>
<dbReference type="InterPro" id="IPR006578">
    <property type="entry name" value="MADF-dom"/>
</dbReference>
<dbReference type="Proteomes" id="UP000708208">
    <property type="component" value="Unassembled WGS sequence"/>
</dbReference>
<feature type="non-terminal residue" evidence="2">
    <location>
        <position position="1"/>
    </location>
</feature>
<evidence type="ECO:0000313" key="3">
    <source>
        <dbReference type="Proteomes" id="UP000708208"/>
    </source>
</evidence>
<protein>
    <recommendedName>
        <fullName evidence="1">MADF domain-containing protein</fullName>
    </recommendedName>
</protein>
<dbReference type="AlphaFoldDB" id="A0A8J2NR01"/>
<feature type="domain" description="MADF" evidence="1">
    <location>
        <begin position="33"/>
        <end position="103"/>
    </location>
</feature>
<dbReference type="GO" id="GO:0005667">
    <property type="term" value="C:transcription regulator complex"/>
    <property type="evidence" value="ECO:0007669"/>
    <property type="project" value="TreeGrafter"/>
</dbReference>
<name>A0A8J2NR01_9HEXA</name>